<dbReference type="RefSeq" id="WP_310897994.1">
    <property type="nucleotide sequence ID" value="NZ_JAMQOM010000015.1"/>
</dbReference>
<protein>
    <submittedName>
        <fullName evidence="1">Uncharacterized protein</fullName>
    </submittedName>
</protein>
<reference evidence="1 2" key="1">
    <citation type="submission" date="2022-06" db="EMBL/GenBank/DDBJ databases">
        <title>Haloarcula sp. a new haloarchaeum isolate from saline soil.</title>
        <authorList>
            <person name="Strakova D."/>
            <person name="Galisteo C."/>
            <person name="Sanchez-Porro C."/>
            <person name="Ventosa A."/>
        </authorList>
    </citation>
    <scope>NUCLEOTIDE SEQUENCE [LARGE SCALE GENOMIC DNA]</scope>
    <source>
        <strain evidence="1 2">S1AR25-5A</strain>
    </source>
</reference>
<gene>
    <name evidence="1" type="ORF">NDI54_19160</name>
</gene>
<keyword evidence="2" id="KW-1185">Reference proteome</keyword>
<evidence type="ECO:0000313" key="2">
    <source>
        <dbReference type="Proteomes" id="UP001253439"/>
    </source>
</evidence>
<dbReference type="Proteomes" id="UP001253439">
    <property type="component" value="Unassembled WGS sequence"/>
</dbReference>
<organism evidence="1 2">
    <name type="scientific">Haloarcula terrestris</name>
    <dbReference type="NCBI Taxonomy" id="2950533"/>
    <lineage>
        <taxon>Archaea</taxon>
        <taxon>Methanobacteriati</taxon>
        <taxon>Methanobacteriota</taxon>
        <taxon>Stenosarchaea group</taxon>
        <taxon>Halobacteria</taxon>
        <taxon>Halobacteriales</taxon>
        <taxon>Haloarculaceae</taxon>
        <taxon>Haloarcula</taxon>
    </lineage>
</organism>
<evidence type="ECO:0000313" key="1">
    <source>
        <dbReference type="EMBL" id="MDS0223463.1"/>
    </source>
</evidence>
<sequence>MSFRLSSSARDYFDKIEQNSSTGDFDSMWDKYYLAAMVGIKARDRIRTDDEPTDEPFVDSVISDYDDQKYEIYAALIMAEIERQNIPKRAETEIRHLMLEILDSTDPTRLTSHGKTLLNCYAERGYRILENEIPAPGEFDQFLRQYHEALNGV</sequence>
<dbReference type="AlphaFoldDB" id="A0AAE4F0B8"/>
<name>A0AAE4F0B8_9EURY</name>
<proteinExistence type="predicted"/>
<comment type="caution">
    <text evidence="1">The sequence shown here is derived from an EMBL/GenBank/DDBJ whole genome shotgun (WGS) entry which is preliminary data.</text>
</comment>
<accession>A0AAE4F0B8</accession>
<dbReference type="EMBL" id="JAMQOM010000015">
    <property type="protein sequence ID" value="MDS0223463.1"/>
    <property type="molecule type" value="Genomic_DNA"/>
</dbReference>